<comment type="similarity">
    <text evidence="1">Belongs to the peptidase C40 family.</text>
</comment>
<dbReference type="PANTHER" id="PTHR47053">
    <property type="entry name" value="MUREIN DD-ENDOPEPTIDASE MEPH-RELATED"/>
    <property type="match status" value="1"/>
</dbReference>
<keyword evidence="4" id="KW-0788">Thiol protease</keyword>
<evidence type="ECO:0000256" key="6">
    <source>
        <dbReference type="SAM" id="SignalP"/>
    </source>
</evidence>
<evidence type="ECO:0000256" key="4">
    <source>
        <dbReference type="ARBA" id="ARBA00022807"/>
    </source>
</evidence>
<organism evidence="8 9">
    <name type="scientific">Cohnella soli</name>
    <dbReference type="NCBI Taxonomy" id="425005"/>
    <lineage>
        <taxon>Bacteria</taxon>
        <taxon>Bacillati</taxon>
        <taxon>Bacillota</taxon>
        <taxon>Bacilli</taxon>
        <taxon>Bacillales</taxon>
        <taxon>Paenibacillaceae</taxon>
        <taxon>Cohnella</taxon>
    </lineage>
</organism>
<protein>
    <submittedName>
        <fullName evidence="8">C40 family peptidase</fullName>
    </submittedName>
</protein>
<evidence type="ECO:0000313" key="9">
    <source>
        <dbReference type="Proteomes" id="UP001596113"/>
    </source>
</evidence>
<name>A0ABW0HRE5_9BACL</name>
<gene>
    <name evidence="8" type="ORF">ACFPOF_09650</name>
</gene>
<reference evidence="9" key="1">
    <citation type="journal article" date="2019" name="Int. J. Syst. Evol. Microbiol.">
        <title>The Global Catalogue of Microorganisms (GCM) 10K type strain sequencing project: providing services to taxonomists for standard genome sequencing and annotation.</title>
        <authorList>
            <consortium name="The Broad Institute Genomics Platform"/>
            <consortium name="The Broad Institute Genome Sequencing Center for Infectious Disease"/>
            <person name="Wu L."/>
            <person name="Ma J."/>
        </authorList>
    </citation>
    <scope>NUCLEOTIDE SEQUENCE [LARGE SCALE GENOMIC DNA]</scope>
    <source>
        <strain evidence="9">CGMCC 1.18575</strain>
    </source>
</reference>
<evidence type="ECO:0000256" key="2">
    <source>
        <dbReference type="ARBA" id="ARBA00022670"/>
    </source>
</evidence>
<dbReference type="SUPFAM" id="SSF54001">
    <property type="entry name" value="Cysteine proteinases"/>
    <property type="match status" value="1"/>
</dbReference>
<feature type="domain" description="NlpC/P60" evidence="7">
    <location>
        <begin position="107"/>
        <end position="251"/>
    </location>
</feature>
<feature type="compositionally biased region" description="Low complexity" evidence="5">
    <location>
        <begin position="71"/>
        <end position="100"/>
    </location>
</feature>
<dbReference type="PANTHER" id="PTHR47053:SF1">
    <property type="entry name" value="MUREIN DD-ENDOPEPTIDASE MEPH-RELATED"/>
    <property type="match status" value="1"/>
</dbReference>
<feature type="compositionally biased region" description="Polar residues" evidence="5">
    <location>
        <begin position="53"/>
        <end position="70"/>
    </location>
</feature>
<evidence type="ECO:0000313" key="8">
    <source>
        <dbReference type="EMBL" id="MFC5403008.1"/>
    </source>
</evidence>
<evidence type="ECO:0000256" key="5">
    <source>
        <dbReference type="SAM" id="MobiDB-lite"/>
    </source>
</evidence>
<feature type="signal peptide" evidence="6">
    <location>
        <begin position="1"/>
        <end position="26"/>
    </location>
</feature>
<dbReference type="PROSITE" id="PS51935">
    <property type="entry name" value="NLPC_P60"/>
    <property type="match status" value="1"/>
</dbReference>
<dbReference type="InterPro" id="IPR051202">
    <property type="entry name" value="Peptidase_C40"/>
</dbReference>
<evidence type="ECO:0000256" key="3">
    <source>
        <dbReference type="ARBA" id="ARBA00022801"/>
    </source>
</evidence>
<proteinExistence type="inferred from homology"/>
<dbReference type="InterPro" id="IPR038765">
    <property type="entry name" value="Papain-like_cys_pep_sf"/>
</dbReference>
<keyword evidence="3" id="KW-0378">Hydrolase</keyword>
<keyword evidence="6" id="KW-0732">Signal</keyword>
<evidence type="ECO:0000259" key="7">
    <source>
        <dbReference type="PROSITE" id="PS51935"/>
    </source>
</evidence>
<comment type="caution">
    <text evidence="8">The sequence shown here is derived from an EMBL/GenBank/DDBJ whole genome shotgun (WGS) entry which is preliminary data.</text>
</comment>
<dbReference type="Proteomes" id="UP001596113">
    <property type="component" value="Unassembled WGS sequence"/>
</dbReference>
<keyword evidence="2" id="KW-0645">Protease</keyword>
<sequence length="253" mass="26830">MKKHVAGLCAALVIAGGFGSVHTVSAASAAGTVPTTTKKTTQTVGTTKKESYAPSQSVSDTNESVSGTVQNTNNDKSTNTTNDAGNGTTGEATNGTNAGGDSTSQPSSQIDKVIDDGMKYVGTPYVFGSDRNDPSSFDCSDFTRWIFKETLGVVLPADSRQQGAYVKDLGNEVTDIKDLKRGDLVFFMSYKGSKESNYNNVDKSVARITHVAIYLGDGKLLHTYSNESGGVHVGDFSGQWQYRFLFGGSVLKK</sequence>
<keyword evidence="9" id="KW-1185">Reference proteome</keyword>
<dbReference type="Pfam" id="PF00877">
    <property type="entry name" value="NLPC_P60"/>
    <property type="match status" value="1"/>
</dbReference>
<dbReference type="EMBL" id="JBHSMI010000019">
    <property type="protein sequence ID" value="MFC5403008.1"/>
    <property type="molecule type" value="Genomic_DNA"/>
</dbReference>
<dbReference type="Gene3D" id="3.90.1720.10">
    <property type="entry name" value="endopeptidase domain like (from Nostoc punctiforme)"/>
    <property type="match status" value="1"/>
</dbReference>
<feature type="region of interest" description="Disordered" evidence="5">
    <location>
        <begin position="27"/>
        <end position="109"/>
    </location>
</feature>
<feature type="chain" id="PRO_5046596020" evidence="6">
    <location>
        <begin position="27"/>
        <end position="253"/>
    </location>
</feature>
<feature type="compositionally biased region" description="Low complexity" evidence="5">
    <location>
        <begin position="31"/>
        <end position="46"/>
    </location>
</feature>
<evidence type="ECO:0000256" key="1">
    <source>
        <dbReference type="ARBA" id="ARBA00007074"/>
    </source>
</evidence>
<dbReference type="InterPro" id="IPR000064">
    <property type="entry name" value="NLP_P60_dom"/>
</dbReference>
<dbReference type="RefSeq" id="WP_378131974.1">
    <property type="nucleotide sequence ID" value="NZ_JBHSMI010000019.1"/>
</dbReference>
<accession>A0ABW0HRE5</accession>